<evidence type="ECO:0000313" key="3">
    <source>
        <dbReference type="EMBL" id="SUD49490.1"/>
    </source>
</evidence>
<dbReference type="SUPFAM" id="SSF51261">
    <property type="entry name" value="Duplicated hybrid motif"/>
    <property type="match status" value="1"/>
</dbReference>
<dbReference type="PANTHER" id="PTHR21666">
    <property type="entry name" value="PEPTIDASE-RELATED"/>
    <property type="match status" value="1"/>
</dbReference>
<proteinExistence type="predicted"/>
<protein>
    <submittedName>
        <fullName evidence="3">Putative peptidase</fullName>
    </submittedName>
</protein>
<dbReference type="CDD" id="cd12797">
    <property type="entry name" value="M23_peptidase"/>
    <property type="match status" value="1"/>
</dbReference>
<keyword evidence="4" id="KW-1185">Reference proteome</keyword>
<feature type="domain" description="M23ase beta-sheet core" evidence="2">
    <location>
        <begin position="25"/>
        <end position="120"/>
    </location>
</feature>
<dbReference type="InterPro" id="IPR050570">
    <property type="entry name" value="Cell_wall_metabolism_enzyme"/>
</dbReference>
<evidence type="ECO:0000256" key="1">
    <source>
        <dbReference type="ARBA" id="ARBA00022729"/>
    </source>
</evidence>
<dbReference type="RefSeq" id="WP_081592504.1">
    <property type="nucleotide sequence ID" value="NZ_JADLRH010000015.1"/>
</dbReference>
<accession>A0A379JM29</accession>
<sequence>MAPRVWPLERGHIVTSPFGPRGGGFHWGVDFGFPGGSANRPVFAMQGGYVTRSGPASGFGRWVVIDHPTADGSGTTVYGHIIPEVRVGRRIEAGQRIGLVDPDRRTNGNVPPHLHIEWHRSLWAPPGPDRLDPLPLLVGAAHPLADWRHVLTP</sequence>
<dbReference type="STRING" id="1406858.GCA_000710895_04076"/>
<dbReference type="Proteomes" id="UP000255467">
    <property type="component" value="Unassembled WGS sequence"/>
</dbReference>
<dbReference type="GO" id="GO:0004222">
    <property type="term" value="F:metalloendopeptidase activity"/>
    <property type="evidence" value="ECO:0007669"/>
    <property type="project" value="TreeGrafter"/>
</dbReference>
<dbReference type="AlphaFoldDB" id="A0A379JM29"/>
<dbReference type="EMBL" id="UGRY01000007">
    <property type="protein sequence ID" value="SUD49490.1"/>
    <property type="molecule type" value="Genomic_DNA"/>
</dbReference>
<organism evidence="3 4">
    <name type="scientific">Nocardia otitidiscaviarum</name>
    <dbReference type="NCBI Taxonomy" id="1823"/>
    <lineage>
        <taxon>Bacteria</taxon>
        <taxon>Bacillati</taxon>
        <taxon>Actinomycetota</taxon>
        <taxon>Actinomycetes</taxon>
        <taxon>Mycobacteriales</taxon>
        <taxon>Nocardiaceae</taxon>
        <taxon>Nocardia</taxon>
    </lineage>
</organism>
<dbReference type="InterPro" id="IPR016047">
    <property type="entry name" value="M23ase_b-sheet_dom"/>
</dbReference>
<gene>
    <name evidence="3" type="ORF">NCTC1934_06844</name>
</gene>
<reference evidence="3 4" key="1">
    <citation type="submission" date="2018-06" db="EMBL/GenBank/DDBJ databases">
        <authorList>
            <consortium name="Pathogen Informatics"/>
            <person name="Doyle S."/>
        </authorList>
    </citation>
    <scope>NUCLEOTIDE SEQUENCE [LARGE SCALE GENOMIC DNA]</scope>
    <source>
        <strain evidence="3 4">NCTC1934</strain>
    </source>
</reference>
<dbReference type="InterPro" id="IPR011055">
    <property type="entry name" value="Dup_hybrid_motif"/>
</dbReference>
<evidence type="ECO:0000259" key="2">
    <source>
        <dbReference type="Pfam" id="PF01551"/>
    </source>
</evidence>
<dbReference type="Gene3D" id="2.70.70.10">
    <property type="entry name" value="Glucose Permease (Domain IIA)"/>
    <property type="match status" value="1"/>
</dbReference>
<name>A0A379JM29_9NOCA</name>
<dbReference type="PANTHER" id="PTHR21666:SF289">
    <property type="entry name" value="L-ALA--D-GLU ENDOPEPTIDASE"/>
    <property type="match status" value="1"/>
</dbReference>
<dbReference type="OrthoDB" id="3345404at2"/>
<evidence type="ECO:0000313" key="4">
    <source>
        <dbReference type="Proteomes" id="UP000255467"/>
    </source>
</evidence>
<dbReference type="Pfam" id="PF01551">
    <property type="entry name" value="Peptidase_M23"/>
    <property type="match status" value="1"/>
</dbReference>
<keyword evidence="1" id="KW-0732">Signal</keyword>